<evidence type="ECO:0000259" key="5">
    <source>
        <dbReference type="PROSITE" id="PS50931"/>
    </source>
</evidence>
<protein>
    <submittedName>
        <fullName evidence="6">DNA-binding transcriptional LysR family regulator</fullName>
    </submittedName>
</protein>
<proteinExistence type="inferred from homology"/>
<dbReference type="GO" id="GO:0003677">
    <property type="term" value="F:DNA binding"/>
    <property type="evidence" value="ECO:0007669"/>
    <property type="project" value="UniProtKB-KW"/>
</dbReference>
<dbReference type="Gene3D" id="3.40.190.290">
    <property type="match status" value="1"/>
</dbReference>
<dbReference type="PRINTS" id="PR00039">
    <property type="entry name" value="HTHLYSR"/>
</dbReference>
<dbReference type="InterPro" id="IPR005119">
    <property type="entry name" value="LysR_subst-bd"/>
</dbReference>
<dbReference type="PANTHER" id="PTHR30419">
    <property type="entry name" value="HTH-TYPE TRANSCRIPTIONAL REGULATOR YBHD"/>
    <property type="match status" value="1"/>
</dbReference>
<comment type="caution">
    <text evidence="6">The sequence shown here is derived from an EMBL/GenBank/DDBJ whole genome shotgun (WGS) entry which is preliminary data.</text>
</comment>
<organism evidence="6 7">
    <name type="scientific">Labedaea rhizosphaerae</name>
    <dbReference type="NCBI Taxonomy" id="598644"/>
    <lineage>
        <taxon>Bacteria</taxon>
        <taxon>Bacillati</taxon>
        <taxon>Actinomycetota</taxon>
        <taxon>Actinomycetes</taxon>
        <taxon>Pseudonocardiales</taxon>
        <taxon>Pseudonocardiaceae</taxon>
        <taxon>Labedaea</taxon>
    </lineage>
</organism>
<dbReference type="GO" id="GO:0005829">
    <property type="term" value="C:cytosol"/>
    <property type="evidence" value="ECO:0007669"/>
    <property type="project" value="TreeGrafter"/>
</dbReference>
<dbReference type="InterPro" id="IPR036390">
    <property type="entry name" value="WH_DNA-bd_sf"/>
</dbReference>
<accession>A0A4R6SAN7</accession>
<dbReference type="RefSeq" id="WP_166659314.1">
    <property type="nucleotide sequence ID" value="NZ_SNXZ01000004.1"/>
</dbReference>
<dbReference type="Proteomes" id="UP000295444">
    <property type="component" value="Unassembled WGS sequence"/>
</dbReference>
<keyword evidence="7" id="KW-1185">Reference proteome</keyword>
<comment type="similarity">
    <text evidence="1">Belongs to the LysR transcriptional regulatory family.</text>
</comment>
<dbReference type="InterPro" id="IPR036388">
    <property type="entry name" value="WH-like_DNA-bd_sf"/>
</dbReference>
<evidence type="ECO:0000256" key="4">
    <source>
        <dbReference type="ARBA" id="ARBA00023163"/>
    </source>
</evidence>
<dbReference type="PROSITE" id="PS50931">
    <property type="entry name" value="HTH_LYSR"/>
    <property type="match status" value="1"/>
</dbReference>
<dbReference type="AlphaFoldDB" id="A0A4R6SAN7"/>
<gene>
    <name evidence="6" type="ORF">EV186_104485</name>
</gene>
<keyword evidence="2" id="KW-0805">Transcription regulation</keyword>
<evidence type="ECO:0000313" key="7">
    <source>
        <dbReference type="Proteomes" id="UP000295444"/>
    </source>
</evidence>
<reference evidence="6 7" key="1">
    <citation type="submission" date="2019-03" db="EMBL/GenBank/DDBJ databases">
        <title>Genomic Encyclopedia of Type Strains, Phase IV (KMG-IV): sequencing the most valuable type-strain genomes for metagenomic binning, comparative biology and taxonomic classification.</title>
        <authorList>
            <person name="Goeker M."/>
        </authorList>
    </citation>
    <scope>NUCLEOTIDE SEQUENCE [LARGE SCALE GENOMIC DNA]</scope>
    <source>
        <strain evidence="6 7">DSM 45361</strain>
    </source>
</reference>
<evidence type="ECO:0000256" key="2">
    <source>
        <dbReference type="ARBA" id="ARBA00023015"/>
    </source>
</evidence>
<dbReference type="FunFam" id="1.10.10.10:FF:000001">
    <property type="entry name" value="LysR family transcriptional regulator"/>
    <property type="match status" value="1"/>
</dbReference>
<name>A0A4R6SAN7_LABRH</name>
<evidence type="ECO:0000256" key="3">
    <source>
        <dbReference type="ARBA" id="ARBA00023125"/>
    </source>
</evidence>
<dbReference type="InterPro" id="IPR000847">
    <property type="entry name" value="LysR_HTH_N"/>
</dbReference>
<dbReference type="GO" id="GO:0003700">
    <property type="term" value="F:DNA-binding transcription factor activity"/>
    <property type="evidence" value="ECO:0007669"/>
    <property type="project" value="InterPro"/>
</dbReference>
<keyword evidence="3 6" id="KW-0238">DNA-binding</keyword>
<dbReference type="EMBL" id="SNXZ01000004">
    <property type="protein sequence ID" value="TDP96497.1"/>
    <property type="molecule type" value="Genomic_DNA"/>
</dbReference>
<dbReference type="InterPro" id="IPR050950">
    <property type="entry name" value="HTH-type_LysR_regulators"/>
</dbReference>
<dbReference type="SUPFAM" id="SSF46785">
    <property type="entry name" value="Winged helix' DNA-binding domain"/>
    <property type="match status" value="1"/>
</dbReference>
<sequence>MELRTLAYAEAVARLGTFTRAAQELHVAQPAVSAQIATLERELGVQLFVRTRRGVTPTDAGARVVEHARRMLDQAEQLRADVDELRGLLAGRLRVGITPLVGGLDVPAAVAAFHREHPGVALRIRSGLIDALLAELAAGELDAVVGPIDERTERRFEVTVLATETVVLISAPAAAVPRALADVADQAFVCLHAESGLRAILDKAAAAHGFVPNVAVEAATPWQIREYVSAGLGVALLAASVARAEGPPVRITVLDPSPAHPPLGVIRRPGGPRAAAAFAVHLSA</sequence>
<dbReference type="Pfam" id="PF00126">
    <property type="entry name" value="HTH_1"/>
    <property type="match status" value="1"/>
</dbReference>
<evidence type="ECO:0000256" key="1">
    <source>
        <dbReference type="ARBA" id="ARBA00009437"/>
    </source>
</evidence>
<dbReference type="Gene3D" id="1.10.10.10">
    <property type="entry name" value="Winged helix-like DNA-binding domain superfamily/Winged helix DNA-binding domain"/>
    <property type="match status" value="1"/>
</dbReference>
<dbReference type="SUPFAM" id="SSF53850">
    <property type="entry name" value="Periplasmic binding protein-like II"/>
    <property type="match status" value="1"/>
</dbReference>
<keyword evidence="4" id="KW-0804">Transcription</keyword>
<feature type="domain" description="HTH lysR-type" evidence="5">
    <location>
        <begin position="1"/>
        <end position="58"/>
    </location>
</feature>
<evidence type="ECO:0000313" key="6">
    <source>
        <dbReference type="EMBL" id="TDP96497.1"/>
    </source>
</evidence>
<dbReference type="Pfam" id="PF03466">
    <property type="entry name" value="LysR_substrate"/>
    <property type="match status" value="1"/>
</dbReference>